<dbReference type="Pfam" id="PF02687">
    <property type="entry name" value="FtsX"/>
    <property type="match status" value="1"/>
</dbReference>
<dbReference type="GO" id="GO:0032153">
    <property type="term" value="C:cell division site"/>
    <property type="evidence" value="ECO:0007669"/>
    <property type="project" value="TreeGrafter"/>
</dbReference>
<keyword evidence="3 6" id="KW-0812">Transmembrane</keyword>
<dbReference type="PANTHER" id="PTHR47755">
    <property type="entry name" value="CELL DIVISION PROTEIN FTSX"/>
    <property type="match status" value="1"/>
</dbReference>
<evidence type="ECO:0000256" key="6">
    <source>
        <dbReference type="SAM" id="Phobius"/>
    </source>
</evidence>
<dbReference type="GO" id="GO:0051301">
    <property type="term" value="P:cell division"/>
    <property type="evidence" value="ECO:0007669"/>
    <property type="project" value="UniProtKB-KW"/>
</dbReference>
<gene>
    <name evidence="8" type="ORF">N177_2850</name>
</gene>
<keyword evidence="2" id="KW-1003">Cell membrane</keyword>
<feature type="transmembrane region" description="Helical" evidence="6">
    <location>
        <begin position="237"/>
        <end position="260"/>
    </location>
</feature>
<feature type="transmembrane region" description="Helical" evidence="6">
    <location>
        <begin position="36"/>
        <end position="62"/>
    </location>
</feature>
<dbReference type="RefSeq" id="WP_023432975.1">
    <property type="nucleotide sequence ID" value="NZ_AWXZ01000037.1"/>
</dbReference>
<evidence type="ECO:0000313" key="9">
    <source>
        <dbReference type="Proteomes" id="UP000017819"/>
    </source>
</evidence>
<dbReference type="InterPro" id="IPR003838">
    <property type="entry name" value="ABC3_permease_C"/>
</dbReference>
<dbReference type="GO" id="GO:0016020">
    <property type="term" value="C:membrane"/>
    <property type="evidence" value="ECO:0007669"/>
    <property type="project" value="InterPro"/>
</dbReference>
<sequence length="316" mass="33036">MALSLGAERDEDLEAAEAALRPTGPIVPAGNVASRALFAVLAIMTFLSCMTVGAVVMIAGAASEWSSDIASEITVQVRPSERTAEEVAAALEIVQDTAGVTSARALSDQEISRLLEPWLGGGLDIEELPVPRLVVATIDRSAPPDIPALRRELATAAPSASVDDHDLWQARLASMAGAVVVAGLVVLALVLTATVLSVVFATRGAMATNRGIVEVLHLVGAKERFIARQFERHFLRLGLKGGLSGGLAALACFGLLRWWGSTFRSTAAGSQLDAMFGTFAFGWDAVLAIGATVVLVAVLTSLTSRLAVFGFLKVFD</sequence>
<protein>
    <submittedName>
        <fullName evidence="8">Cell division protein FtsX</fullName>
    </submittedName>
</protein>
<proteinExistence type="predicted"/>
<evidence type="ECO:0000259" key="7">
    <source>
        <dbReference type="Pfam" id="PF02687"/>
    </source>
</evidence>
<evidence type="ECO:0000256" key="4">
    <source>
        <dbReference type="ARBA" id="ARBA00022989"/>
    </source>
</evidence>
<organism evidence="8 9">
    <name type="scientific">Lutibaculum baratangense AMV1</name>
    <dbReference type="NCBI Taxonomy" id="631454"/>
    <lineage>
        <taxon>Bacteria</taxon>
        <taxon>Pseudomonadati</taxon>
        <taxon>Pseudomonadota</taxon>
        <taxon>Alphaproteobacteria</taxon>
        <taxon>Hyphomicrobiales</taxon>
        <taxon>Tepidamorphaceae</taxon>
        <taxon>Lutibaculum</taxon>
    </lineage>
</organism>
<comment type="subcellular location">
    <subcellularLocation>
        <location evidence="1">Cell membrane</location>
        <topology evidence="1">Multi-pass membrane protein</topology>
    </subcellularLocation>
</comment>
<dbReference type="PANTHER" id="PTHR47755:SF1">
    <property type="entry name" value="CELL DIVISION PROTEIN FTSX"/>
    <property type="match status" value="1"/>
</dbReference>
<feature type="transmembrane region" description="Helical" evidence="6">
    <location>
        <begin position="280"/>
        <end position="303"/>
    </location>
</feature>
<keyword evidence="5 6" id="KW-0472">Membrane</keyword>
<evidence type="ECO:0000313" key="8">
    <source>
        <dbReference type="EMBL" id="ESR23905.1"/>
    </source>
</evidence>
<feature type="transmembrane region" description="Helical" evidence="6">
    <location>
        <begin position="175"/>
        <end position="201"/>
    </location>
</feature>
<keyword evidence="9" id="KW-1185">Reference proteome</keyword>
<dbReference type="InterPro" id="IPR004513">
    <property type="entry name" value="FtsX"/>
</dbReference>
<keyword evidence="4 6" id="KW-1133">Transmembrane helix</keyword>
<feature type="domain" description="ABC3 transporter permease C-terminal" evidence="7">
    <location>
        <begin position="185"/>
        <end position="308"/>
    </location>
</feature>
<dbReference type="EMBL" id="AWXZ01000037">
    <property type="protein sequence ID" value="ESR23905.1"/>
    <property type="molecule type" value="Genomic_DNA"/>
</dbReference>
<name>V4RL18_9HYPH</name>
<keyword evidence="8" id="KW-0132">Cell division</keyword>
<keyword evidence="8" id="KW-0131">Cell cycle</keyword>
<comment type="caution">
    <text evidence="8">The sequence shown here is derived from an EMBL/GenBank/DDBJ whole genome shotgun (WGS) entry which is preliminary data.</text>
</comment>
<accession>V4RL18</accession>
<dbReference type="STRING" id="631454.N177_2850"/>
<dbReference type="PATRIC" id="fig|631454.5.peg.2815"/>
<dbReference type="Proteomes" id="UP000017819">
    <property type="component" value="Unassembled WGS sequence"/>
</dbReference>
<evidence type="ECO:0000256" key="2">
    <source>
        <dbReference type="ARBA" id="ARBA00022475"/>
    </source>
</evidence>
<dbReference type="AlphaFoldDB" id="V4RL18"/>
<evidence type="ECO:0000256" key="3">
    <source>
        <dbReference type="ARBA" id="ARBA00022692"/>
    </source>
</evidence>
<evidence type="ECO:0000256" key="5">
    <source>
        <dbReference type="ARBA" id="ARBA00023136"/>
    </source>
</evidence>
<evidence type="ECO:0000256" key="1">
    <source>
        <dbReference type="ARBA" id="ARBA00004651"/>
    </source>
</evidence>
<reference evidence="8 9" key="1">
    <citation type="journal article" date="2014" name="Genome Announc.">
        <title>Draft Genome Sequence of Lutibaculum baratangense Strain AMV1T, Isolated from a Mud Volcano in Andamans, India.</title>
        <authorList>
            <person name="Singh A."/>
            <person name="Sreenivas A."/>
            <person name="Sathyanarayana Reddy G."/>
            <person name="Pinnaka A.K."/>
            <person name="Shivaji S."/>
        </authorList>
    </citation>
    <scope>NUCLEOTIDE SEQUENCE [LARGE SCALE GENOMIC DNA]</scope>
    <source>
        <strain evidence="8 9">AMV1</strain>
    </source>
</reference>
<dbReference type="eggNOG" id="COG2177">
    <property type="taxonomic scope" value="Bacteria"/>
</dbReference>